<keyword evidence="1" id="KW-0812">Transmembrane</keyword>
<feature type="transmembrane region" description="Helical" evidence="1">
    <location>
        <begin position="18"/>
        <end position="38"/>
    </location>
</feature>
<dbReference type="SUPFAM" id="SSF52833">
    <property type="entry name" value="Thioredoxin-like"/>
    <property type="match status" value="1"/>
</dbReference>
<dbReference type="EMBL" id="BMVU01000041">
    <property type="protein sequence ID" value="GGX99371.1"/>
    <property type="molecule type" value="Genomic_DNA"/>
</dbReference>
<dbReference type="AlphaFoldDB" id="A0A918NVM1"/>
<evidence type="ECO:0000313" key="4">
    <source>
        <dbReference type="Proteomes" id="UP000619244"/>
    </source>
</evidence>
<gene>
    <name evidence="3" type="ORF">GCM10010358_61280</name>
</gene>
<name>A0A918NVM1_9ACTN</name>
<keyword evidence="1" id="KW-1133">Transmembrane helix</keyword>
<keyword evidence="1" id="KW-0472">Membrane</keyword>
<organism evidence="3 4">
    <name type="scientific">Streptomyces minutiscleroticus</name>
    <dbReference type="NCBI Taxonomy" id="68238"/>
    <lineage>
        <taxon>Bacteria</taxon>
        <taxon>Bacillati</taxon>
        <taxon>Actinomycetota</taxon>
        <taxon>Actinomycetes</taxon>
        <taxon>Kitasatosporales</taxon>
        <taxon>Streptomycetaceae</taxon>
        <taxon>Streptomyces</taxon>
    </lineage>
</organism>
<proteinExistence type="predicted"/>
<keyword evidence="4" id="KW-1185">Reference proteome</keyword>
<protein>
    <submittedName>
        <fullName evidence="3">Membrane protein</fullName>
    </submittedName>
</protein>
<sequence length="158" mass="16943">MTQACDSPIACGVMTRTWILPVLLVLCGSVFAAGRVLSGSPGEAAALLLGFVLLAGVTSPLVFPRSIGALEAQRRSAVDGHPIVYWRPGCTYCLRLRVRLGPSARRLHWVDIWRDPEGAAVVRAANDGNETVPTVVVAGRPHTNPEPGWVREQLRPSA</sequence>
<reference evidence="3" key="2">
    <citation type="submission" date="2020-09" db="EMBL/GenBank/DDBJ databases">
        <authorList>
            <person name="Sun Q."/>
            <person name="Ohkuma M."/>
        </authorList>
    </citation>
    <scope>NUCLEOTIDE SEQUENCE</scope>
    <source>
        <strain evidence="3">JCM 4790</strain>
    </source>
</reference>
<feature type="domain" description="Glutaredoxin" evidence="2">
    <location>
        <begin position="84"/>
        <end position="140"/>
    </location>
</feature>
<dbReference type="InterPro" id="IPR036249">
    <property type="entry name" value="Thioredoxin-like_sf"/>
</dbReference>
<evidence type="ECO:0000313" key="3">
    <source>
        <dbReference type="EMBL" id="GGX99371.1"/>
    </source>
</evidence>
<dbReference type="Gene3D" id="3.40.30.10">
    <property type="entry name" value="Glutaredoxin"/>
    <property type="match status" value="1"/>
</dbReference>
<comment type="caution">
    <text evidence="3">The sequence shown here is derived from an EMBL/GenBank/DDBJ whole genome shotgun (WGS) entry which is preliminary data.</text>
</comment>
<evidence type="ECO:0000256" key="1">
    <source>
        <dbReference type="SAM" id="Phobius"/>
    </source>
</evidence>
<accession>A0A918NVM1</accession>
<dbReference type="Pfam" id="PF00462">
    <property type="entry name" value="Glutaredoxin"/>
    <property type="match status" value="1"/>
</dbReference>
<reference evidence="3" key="1">
    <citation type="journal article" date="2014" name="Int. J. Syst. Evol. Microbiol.">
        <title>Complete genome sequence of Corynebacterium casei LMG S-19264T (=DSM 44701T), isolated from a smear-ripened cheese.</title>
        <authorList>
            <consortium name="US DOE Joint Genome Institute (JGI-PGF)"/>
            <person name="Walter F."/>
            <person name="Albersmeier A."/>
            <person name="Kalinowski J."/>
            <person name="Ruckert C."/>
        </authorList>
    </citation>
    <scope>NUCLEOTIDE SEQUENCE</scope>
    <source>
        <strain evidence="3">JCM 4790</strain>
    </source>
</reference>
<feature type="transmembrane region" description="Helical" evidence="1">
    <location>
        <begin position="44"/>
        <end position="63"/>
    </location>
</feature>
<dbReference type="Proteomes" id="UP000619244">
    <property type="component" value="Unassembled WGS sequence"/>
</dbReference>
<dbReference type="InterPro" id="IPR002109">
    <property type="entry name" value="Glutaredoxin"/>
</dbReference>
<evidence type="ECO:0000259" key="2">
    <source>
        <dbReference type="Pfam" id="PF00462"/>
    </source>
</evidence>